<comment type="caution">
    <text evidence="2">The sequence shown here is derived from an EMBL/GenBank/DDBJ whole genome shotgun (WGS) entry which is preliminary data.</text>
</comment>
<accession>A0A7V7TEN2</accession>
<evidence type="ECO:0008006" key="4">
    <source>
        <dbReference type="Google" id="ProtNLM"/>
    </source>
</evidence>
<evidence type="ECO:0000313" key="2">
    <source>
        <dbReference type="EMBL" id="KAB0470667.1"/>
    </source>
</evidence>
<name>A0A7V7TEN2_9VIBR</name>
<dbReference type="Proteomes" id="UP000423756">
    <property type="component" value="Unassembled WGS sequence"/>
</dbReference>
<evidence type="ECO:0000256" key="1">
    <source>
        <dbReference type="SAM" id="MobiDB-lite"/>
    </source>
</evidence>
<dbReference type="Gene3D" id="3.30.70.100">
    <property type="match status" value="1"/>
</dbReference>
<protein>
    <recommendedName>
        <fullName evidence="4">ABM domain-containing protein</fullName>
    </recommendedName>
</protein>
<sequence>MKNRNEHSVRRRHAKKKDDNEQANPVLPLFEKTVVPSGSAHVTPILVYGKRHIKKEKLAEFKQAYQTHSKSAYEENPDIKAIFAFPDTEDPLTYWHILWVRSADAFNDYLSRSTEKEPVWDAYDYSSKKPDTLTVFGGWNEETKIRTKSASGIKYEFKSNLAGFMKSDGGGEEGPPLFGFTKRYVKPGQIQSLGMSFETVCDIWRQKIPGFLMAAVFQDDNTPNLVHDLRIFANHRSYLAHVDKSDNLLTEAMAVWFENYDTSIPFSGQLYAASTKDEALHTSSIKSNSTPRAQLETFHFGEDGMLGQMPNMTRND</sequence>
<reference evidence="2 3" key="1">
    <citation type="submission" date="2019-09" db="EMBL/GenBank/DDBJ databases">
        <title>Draft genome sequences of 48 bacterial type strains from the CCUG.</title>
        <authorList>
            <person name="Tunovic T."/>
            <person name="Pineiro-Iglesias B."/>
            <person name="Unosson C."/>
            <person name="Inganas E."/>
            <person name="Ohlen M."/>
            <person name="Cardew S."/>
            <person name="Jensie-Markopoulos S."/>
            <person name="Salva-Serra F."/>
            <person name="Jaen-Luchoro D."/>
            <person name="Karlsson R."/>
            <person name="Svensson-Stadler L."/>
            <person name="Chun J."/>
            <person name="Moore E."/>
        </authorList>
    </citation>
    <scope>NUCLEOTIDE SEQUENCE [LARGE SCALE GENOMIC DNA]</scope>
    <source>
        <strain evidence="2 3">CCUG 48643</strain>
    </source>
</reference>
<evidence type="ECO:0000313" key="3">
    <source>
        <dbReference type="Proteomes" id="UP000423756"/>
    </source>
</evidence>
<proteinExistence type="predicted"/>
<dbReference type="AlphaFoldDB" id="A0A7V7TEN2"/>
<dbReference type="EMBL" id="VZPX01000064">
    <property type="protein sequence ID" value="KAB0470667.1"/>
    <property type="molecule type" value="Genomic_DNA"/>
</dbReference>
<gene>
    <name evidence="2" type="ORF">F7Q91_21885</name>
</gene>
<feature type="region of interest" description="Disordered" evidence="1">
    <location>
        <begin position="1"/>
        <end position="25"/>
    </location>
</feature>
<organism evidence="2 3">
    <name type="scientific">Vibrio chagasii</name>
    <dbReference type="NCBI Taxonomy" id="170679"/>
    <lineage>
        <taxon>Bacteria</taxon>
        <taxon>Pseudomonadati</taxon>
        <taxon>Pseudomonadota</taxon>
        <taxon>Gammaproteobacteria</taxon>
        <taxon>Vibrionales</taxon>
        <taxon>Vibrionaceae</taxon>
        <taxon>Vibrio</taxon>
    </lineage>
</organism>